<evidence type="ECO:0000256" key="5">
    <source>
        <dbReference type="ARBA" id="ARBA00022989"/>
    </source>
</evidence>
<evidence type="ECO:0000313" key="9">
    <source>
        <dbReference type="EMBL" id="HEO41995.1"/>
    </source>
</evidence>
<dbReference type="SUPFAM" id="SSF161098">
    <property type="entry name" value="MetI-like"/>
    <property type="match status" value="1"/>
</dbReference>
<dbReference type="InterPro" id="IPR000515">
    <property type="entry name" value="MetI-like"/>
</dbReference>
<evidence type="ECO:0000256" key="7">
    <source>
        <dbReference type="RuleBase" id="RU363032"/>
    </source>
</evidence>
<evidence type="ECO:0000259" key="8">
    <source>
        <dbReference type="PROSITE" id="PS50928"/>
    </source>
</evidence>
<keyword evidence="6 7" id="KW-0472">Membrane</keyword>
<feature type="transmembrane region" description="Helical" evidence="7">
    <location>
        <begin position="97"/>
        <end position="120"/>
    </location>
</feature>
<sequence length="265" mass="27605">MAAYALRRLLLALATWWLAGTLAFALLLLLPGDPVQAILGLEASPEARAALERSLGLDRPPLERYGLWLSGLPRLDLGESIRYGRPVLALAAERLPLTLALVLLGLGGALLLALPLALLFAALMGPGAGSSMLAVGLSTVPAFFRVARAGALSLKAAPFVEAALALGATPTRVLLRHLLPNLLGPLLVQASLAFAAALLAEAALSYLGLGVQPPDPSLGRMLREAQSFLPFSPYPALVSGLALSLAVLGFNLLGDGLRDLLDPRR</sequence>
<evidence type="ECO:0000256" key="2">
    <source>
        <dbReference type="ARBA" id="ARBA00022448"/>
    </source>
</evidence>
<keyword evidence="3" id="KW-1003">Cell membrane</keyword>
<dbReference type="Gene3D" id="1.10.3720.10">
    <property type="entry name" value="MetI-like"/>
    <property type="match status" value="1"/>
</dbReference>
<keyword evidence="5 7" id="KW-1133">Transmembrane helix</keyword>
<dbReference type="PANTHER" id="PTHR43386">
    <property type="entry name" value="OLIGOPEPTIDE TRANSPORT SYSTEM PERMEASE PROTEIN APPC"/>
    <property type="match status" value="1"/>
</dbReference>
<feature type="transmembrane region" description="Helical" evidence="7">
    <location>
        <begin position="187"/>
        <end position="211"/>
    </location>
</feature>
<comment type="caution">
    <text evidence="9">The sequence shown here is derived from an EMBL/GenBank/DDBJ whole genome shotgun (WGS) entry which is preliminary data.</text>
</comment>
<evidence type="ECO:0000256" key="3">
    <source>
        <dbReference type="ARBA" id="ARBA00022475"/>
    </source>
</evidence>
<accession>A0A831XH39</accession>
<dbReference type="InterPro" id="IPR035906">
    <property type="entry name" value="MetI-like_sf"/>
</dbReference>
<proteinExistence type="inferred from homology"/>
<dbReference type="GO" id="GO:0055085">
    <property type="term" value="P:transmembrane transport"/>
    <property type="evidence" value="ECO:0007669"/>
    <property type="project" value="InterPro"/>
</dbReference>
<dbReference type="EMBL" id="DSHZ01000188">
    <property type="protein sequence ID" value="HEO41995.1"/>
    <property type="molecule type" value="Genomic_DNA"/>
</dbReference>
<dbReference type="Pfam" id="PF00528">
    <property type="entry name" value="BPD_transp_1"/>
    <property type="match status" value="1"/>
</dbReference>
<reference evidence="9" key="1">
    <citation type="journal article" date="2020" name="mSystems">
        <title>Genome- and Community-Level Interaction Insights into Carbon Utilization and Element Cycling Functions of Hydrothermarchaeota in Hydrothermal Sediment.</title>
        <authorList>
            <person name="Zhou Z."/>
            <person name="Liu Y."/>
            <person name="Xu W."/>
            <person name="Pan J."/>
            <person name="Luo Z.H."/>
            <person name="Li M."/>
        </authorList>
    </citation>
    <scope>NUCLEOTIDE SEQUENCE [LARGE SCALE GENOMIC DNA]</scope>
    <source>
        <strain evidence="9">SpSt-189</strain>
    </source>
</reference>
<keyword evidence="2 7" id="KW-0813">Transport</keyword>
<dbReference type="GO" id="GO:0005886">
    <property type="term" value="C:plasma membrane"/>
    <property type="evidence" value="ECO:0007669"/>
    <property type="project" value="UniProtKB-SubCell"/>
</dbReference>
<organism evidence="9">
    <name type="scientific">Thermus islandicus</name>
    <dbReference type="NCBI Taxonomy" id="540988"/>
    <lineage>
        <taxon>Bacteria</taxon>
        <taxon>Thermotogati</taxon>
        <taxon>Deinococcota</taxon>
        <taxon>Deinococci</taxon>
        <taxon>Thermales</taxon>
        <taxon>Thermaceae</taxon>
        <taxon>Thermus</taxon>
    </lineage>
</organism>
<keyword evidence="4 7" id="KW-0812">Transmembrane</keyword>
<comment type="similarity">
    <text evidence="7">Belongs to the binding-protein-dependent transport system permease family.</text>
</comment>
<name>A0A831XH39_9DEIN</name>
<gene>
    <name evidence="9" type="ORF">ENP09_03770</name>
</gene>
<comment type="subcellular location">
    <subcellularLocation>
        <location evidence="1 7">Cell membrane</location>
        <topology evidence="1 7">Multi-pass membrane protein</topology>
    </subcellularLocation>
</comment>
<dbReference type="InterPro" id="IPR050366">
    <property type="entry name" value="BP-dependent_transpt_permease"/>
</dbReference>
<dbReference type="PROSITE" id="PS50928">
    <property type="entry name" value="ABC_TM1"/>
    <property type="match status" value="1"/>
</dbReference>
<protein>
    <submittedName>
        <fullName evidence="9">ABC transporter permease subunit</fullName>
    </submittedName>
</protein>
<evidence type="ECO:0000256" key="1">
    <source>
        <dbReference type="ARBA" id="ARBA00004651"/>
    </source>
</evidence>
<evidence type="ECO:0000256" key="6">
    <source>
        <dbReference type="ARBA" id="ARBA00023136"/>
    </source>
</evidence>
<dbReference type="InterPro" id="IPR045621">
    <property type="entry name" value="BPD_transp_1_N"/>
</dbReference>
<feature type="domain" description="ABC transmembrane type-1" evidence="8">
    <location>
        <begin position="1"/>
        <end position="254"/>
    </location>
</feature>
<feature type="transmembrane region" description="Helical" evidence="7">
    <location>
        <begin position="231"/>
        <end position="254"/>
    </location>
</feature>
<evidence type="ECO:0000256" key="4">
    <source>
        <dbReference type="ARBA" id="ARBA00022692"/>
    </source>
</evidence>
<dbReference type="AlphaFoldDB" id="A0A831XH39"/>
<dbReference type="Pfam" id="PF19300">
    <property type="entry name" value="BPD_transp_1_N"/>
    <property type="match status" value="1"/>
</dbReference>
<dbReference type="PANTHER" id="PTHR43386:SF25">
    <property type="entry name" value="PEPTIDE ABC TRANSPORTER PERMEASE PROTEIN"/>
    <property type="match status" value="1"/>
</dbReference>